<keyword evidence="1" id="KW-0732">Signal</keyword>
<dbReference type="PANTHER" id="PTHR30383:SF5">
    <property type="entry name" value="SGNH HYDROLASE-TYPE ESTERASE DOMAIN-CONTAINING PROTEIN"/>
    <property type="match status" value="1"/>
</dbReference>
<feature type="signal peptide" evidence="1">
    <location>
        <begin position="1"/>
        <end position="18"/>
    </location>
</feature>
<dbReference type="OrthoDB" id="9790057at2"/>
<dbReference type="InterPro" id="IPR051532">
    <property type="entry name" value="Ester_Hydrolysis_Enzymes"/>
</dbReference>
<evidence type="ECO:0000256" key="1">
    <source>
        <dbReference type="SAM" id="SignalP"/>
    </source>
</evidence>
<dbReference type="InterPro" id="IPR013830">
    <property type="entry name" value="SGNH_hydro"/>
</dbReference>
<dbReference type="Proteomes" id="UP000190774">
    <property type="component" value="Unassembled WGS sequence"/>
</dbReference>
<organism evidence="3 4">
    <name type="scientific">Prosthecobacter debontii</name>
    <dbReference type="NCBI Taxonomy" id="48467"/>
    <lineage>
        <taxon>Bacteria</taxon>
        <taxon>Pseudomonadati</taxon>
        <taxon>Verrucomicrobiota</taxon>
        <taxon>Verrucomicrobiia</taxon>
        <taxon>Verrucomicrobiales</taxon>
        <taxon>Verrucomicrobiaceae</taxon>
        <taxon>Prosthecobacter</taxon>
    </lineage>
</organism>
<dbReference type="GO" id="GO:0004622">
    <property type="term" value="F:phosphatidylcholine lysophospholipase activity"/>
    <property type="evidence" value="ECO:0007669"/>
    <property type="project" value="TreeGrafter"/>
</dbReference>
<feature type="chain" id="PRO_5012707543" evidence="1">
    <location>
        <begin position="19"/>
        <end position="226"/>
    </location>
</feature>
<gene>
    <name evidence="3" type="ORF">SAMN02745166_00811</name>
</gene>
<feature type="domain" description="SGNH hydrolase-type esterase" evidence="2">
    <location>
        <begin position="59"/>
        <end position="206"/>
    </location>
</feature>
<dbReference type="AlphaFoldDB" id="A0A1T4WWR3"/>
<protein>
    <submittedName>
        <fullName evidence="3">Lysophospholipase L1</fullName>
    </submittedName>
</protein>
<evidence type="ECO:0000259" key="2">
    <source>
        <dbReference type="Pfam" id="PF13472"/>
    </source>
</evidence>
<reference evidence="4" key="1">
    <citation type="submission" date="2017-02" db="EMBL/GenBank/DDBJ databases">
        <authorList>
            <person name="Varghese N."/>
            <person name="Submissions S."/>
        </authorList>
    </citation>
    <scope>NUCLEOTIDE SEQUENCE [LARGE SCALE GENOMIC DNA]</scope>
    <source>
        <strain evidence="4">ATCC 700200</strain>
    </source>
</reference>
<dbReference type="Pfam" id="PF13472">
    <property type="entry name" value="Lipase_GDSL_2"/>
    <property type="match status" value="1"/>
</dbReference>
<sequence length="226" mass="25476">MRFLLLFTALLLGSPILAREPTPRPDPARFAKEISVFEAQPADKGGIVFTGSSSIRLWKTLKQDFPDLPVLNRGFGSSVANDLTVYFDTLITRHEPKIIVTYTGSNDINAKLTPEEAFTDYTGFLDQVHTRFPKTRVLLTSVKIGEKRITQIPQVHALNELLKAWSESKDWVQYIDCTSYLADSAGKPIRKYYAADLLHLSPEGYAEWTKILSPILHQEWAKVSGH</sequence>
<evidence type="ECO:0000313" key="3">
    <source>
        <dbReference type="EMBL" id="SKA81783.1"/>
    </source>
</evidence>
<dbReference type="SUPFAM" id="SSF52266">
    <property type="entry name" value="SGNH hydrolase"/>
    <property type="match status" value="1"/>
</dbReference>
<dbReference type="STRING" id="48467.SAMN02745166_00811"/>
<name>A0A1T4WWR3_9BACT</name>
<dbReference type="PANTHER" id="PTHR30383">
    <property type="entry name" value="THIOESTERASE 1/PROTEASE 1/LYSOPHOSPHOLIPASE L1"/>
    <property type="match status" value="1"/>
</dbReference>
<dbReference type="EMBL" id="FUYE01000002">
    <property type="protein sequence ID" value="SKA81783.1"/>
    <property type="molecule type" value="Genomic_DNA"/>
</dbReference>
<evidence type="ECO:0000313" key="4">
    <source>
        <dbReference type="Proteomes" id="UP000190774"/>
    </source>
</evidence>
<keyword evidence="4" id="KW-1185">Reference proteome</keyword>
<dbReference type="RefSeq" id="WP_078812010.1">
    <property type="nucleotide sequence ID" value="NZ_FUYE01000002.1"/>
</dbReference>
<accession>A0A1T4WWR3</accession>
<proteinExistence type="predicted"/>
<dbReference type="Gene3D" id="3.40.50.1110">
    <property type="entry name" value="SGNH hydrolase"/>
    <property type="match status" value="1"/>
</dbReference>
<dbReference type="InterPro" id="IPR036514">
    <property type="entry name" value="SGNH_hydro_sf"/>
</dbReference>